<dbReference type="EMBL" id="RAWI01000139">
    <property type="protein sequence ID" value="RKI06864.1"/>
    <property type="molecule type" value="Genomic_DNA"/>
</dbReference>
<accession>A0ABX9QFY0</accession>
<proteinExistence type="predicted"/>
<organism evidence="2 3">
    <name type="scientific">Corallococcus praedator</name>
    <dbReference type="NCBI Taxonomy" id="2316724"/>
    <lineage>
        <taxon>Bacteria</taxon>
        <taxon>Pseudomonadati</taxon>
        <taxon>Myxococcota</taxon>
        <taxon>Myxococcia</taxon>
        <taxon>Myxococcales</taxon>
        <taxon>Cystobacterineae</taxon>
        <taxon>Myxococcaceae</taxon>
        <taxon>Corallococcus</taxon>
    </lineage>
</organism>
<protein>
    <submittedName>
        <fullName evidence="2">Uncharacterized protein</fullName>
    </submittedName>
</protein>
<gene>
    <name evidence="2" type="ORF">D7Y13_19210</name>
</gene>
<reference evidence="2 3" key="1">
    <citation type="submission" date="2018-09" db="EMBL/GenBank/DDBJ databases">
        <authorList>
            <person name="Livingstone P.G."/>
            <person name="Whitworth D.E."/>
        </authorList>
    </citation>
    <scope>NUCLEOTIDE SEQUENCE [LARGE SCALE GENOMIC DNA]</scope>
    <source>
        <strain evidence="2 3">CA031B</strain>
    </source>
</reference>
<evidence type="ECO:0000256" key="1">
    <source>
        <dbReference type="SAM" id="Phobius"/>
    </source>
</evidence>
<keyword evidence="3" id="KW-1185">Reference proteome</keyword>
<sequence>MFEIVGPLALGLISGSLFKKFVFPQVLGRMGSRLSGVVTSPANVFFNGLTIGVFLGVAAACHASNAPETLAWLQTHFSLQPPPLALRIAFFVATFFCGYNLATLPSSTPEDGEFHVDPRTGRRS</sequence>
<feature type="transmembrane region" description="Helical" evidence="1">
    <location>
        <begin position="84"/>
        <end position="102"/>
    </location>
</feature>
<feature type="transmembrane region" description="Helical" evidence="1">
    <location>
        <begin position="42"/>
        <end position="63"/>
    </location>
</feature>
<comment type="caution">
    <text evidence="2">The sequence shown here is derived from an EMBL/GenBank/DDBJ whole genome shotgun (WGS) entry which is preliminary data.</text>
</comment>
<dbReference type="Proteomes" id="UP000278907">
    <property type="component" value="Unassembled WGS sequence"/>
</dbReference>
<evidence type="ECO:0000313" key="2">
    <source>
        <dbReference type="EMBL" id="RKI06864.1"/>
    </source>
</evidence>
<evidence type="ECO:0000313" key="3">
    <source>
        <dbReference type="Proteomes" id="UP000278907"/>
    </source>
</evidence>
<name>A0ABX9QFY0_9BACT</name>
<keyword evidence="1" id="KW-0472">Membrane</keyword>
<keyword evidence="1" id="KW-1133">Transmembrane helix</keyword>
<keyword evidence="1" id="KW-0812">Transmembrane</keyword>